<dbReference type="OrthoDB" id="420264at2759"/>
<dbReference type="Gene3D" id="3.40.50.1220">
    <property type="entry name" value="TPP-binding domain"/>
    <property type="match status" value="1"/>
</dbReference>
<name>A0A3N4JZD0_9PEZI</name>
<proteinExistence type="predicted"/>
<keyword evidence="3" id="KW-1185">Reference proteome</keyword>
<reference evidence="2 3" key="1">
    <citation type="journal article" date="2018" name="Nat. Ecol. Evol.">
        <title>Pezizomycetes genomes reveal the molecular basis of ectomycorrhizal truffle lifestyle.</title>
        <authorList>
            <person name="Murat C."/>
            <person name="Payen T."/>
            <person name="Noel B."/>
            <person name="Kuo A."/>
            <person name="Morin E."/>
            <person name="Chen J."/>
            <person name="Kohler A."/>
            <person name="Krizsan K."/>
            <person name="Balestrini R."/>
            <person name="Da Silva C."/>
            <person name="Montanini B."/>
            <person name="Hainaut M."/>
            <person name="Levati E."/>
            <person name="Barry K.W."/>
            <person name="Belfiori B."/>
            <person name="Cichocki N."/>
            <person name="Clum A."/>
            <person name="Dockter R.B."/>
            <person name="Fauchery L."/>
            <person name="Guy J."/>
            <person name="Iotti M."/>
            <person name="Le Tacon F."/>
            <person name="Lindquist E.A."/>
            <person name="Lipzen A."/>
            <person name="Malagnac F."/>
            <person name="Mello A."/>
            <person name="Molinier V."/>
            <person name="Miyauchi S."/>
            <person name="Poulain J."/>
            <person name="Riccioni C."/>
            <person name="Rubini A."/>
            <person name="Sitrit Y."/>
            <person name="Splivallo R."/>
            <person name="Traeger S."/>
            <person name="Wang M."/>
            <person name="Zifcakova L."/>
            <person name="Wipf D."/>
            <person name="Zambonelli A."/>
            <person name="Paolocci F."/>
            <person name="Nowrousian M."/>
            <person name="Ottonello S."/>
            <person name="Baldrian P."/>
            <person name="Spatafora J.W."/>
            <person name="Henrissat B."/>
            <person name="Nagy L.G."/>
            <person name="Aury J.M."/>
            <person name="Wincker P."/>
            <person name="Grigoriev I.V."/>
            <person name="Bonfante P."/>
            <person name="Martin F.M."/>
        </authorList>
    </citation>
    <scope>NUCLEOTIDE SEQUENCE [LARGE SCALE GENOMIC DNA]</scope>
    <source>
        <strain evidence="2 3">120613-1</strain>
    </source>
</reference>
<keyword evidence="1" id="KW-0808">Transferase</keyword>
<evidence type="ECO:0000256" key="1">
    <source>
        <dbReference type="ARBA" id="ARBA00022679"/>
    </source>
</evidence>
<dbReference type="InterPro" id="IPR026591">
    <property type="entry name" value="Sirtuin_cat_small_dom_sf"/>
</dbReference>
<dbReference type="SUPFAM" id="SSF52467">
    <property type="entry name" value="DHS-like NAD/FAD-binding domain"/>
    <property type="match status" value="1"/>
</dbReference>
<evidence type="ECO:0000313" key="3">
    <source>
        <dbReference type="Proteomes" id="UP000276215"/>
    </source>
</evidence>
<evidence type="ECO:0000313" key="2">
    <source>
        <dbReference type="EMBL" id="RPB01491.1"/>
    </source>
</evidence>
<organism evidence="2 3">
    <name type="scientific">Choiromyces venosus 120613-1</name>
    <dbReference type="NCBI Taxonomy" id="1336337"/>
    <lineage>
        <taxon>Eukaryota</taxon>
        <taxon>Fungi</taxon>
        <taxon>Dikarya</taxon>
        <taxon>Ascomycota</taxon>
        <taxon>Pezizomycotina</taxon>
        <taxon>Pezizomycetes</taxon>
        <taxon>Pezizales</taxon>
        <taxon>Tuberaceae</taxon>
        <taxon>Choiromyces</taxon>
    </lineage>
</organism>
<feature type="non-terminal residue" evidence="2">
    <location>
        <position position="1"/>
    </location>
</feature>
<accession>A0A3N4JZD0</accession>
<dbReference type="EMBL" id="ML120372">
    <property type="protein sequence ID" value="RPB01491.1"/>
    <property type="molecule type" value="Genomic_DNA"/>
</dbReference>
<dbReference type="AlphaFoldDB" id="A0A3N4JZD0"/>
<dbReference type="Proteomes" id="UP000276215">
    <property type="component" value="Unassembled WGS sequence"/>
</dbReference>
<dbReference type="InterPro" id="IPR029035">
    <property type="entry name" value="DHS-like_NAD/FAD-binding_dom"/>
</dbReference>
<protein>
    <submittedName>
        <fullName evidence="2">Uncharacterized protein</fullName>
    </submittedName>
</protein>
<sequence>IKHPYLEAAFNITFFHTNPQPFYTLARFLHPGQFTIMVLHAFISLMAKKNLVPEYGHS</sequence>
<dbReference type="STRING" id="1336337.A0A3N4JZD0"/>
<dbReference type="GO" id="GO:0016740">
    <property type="term" value="F:transferase activity"/>
    <property type="evidence" value="ECO:0007669"/>
    <property type="project" value="UniProtKB-KW"/>
</dbReference>
<gene>
    <name evidence="2" type="ORF">L873DRAFT_1675804</name>
</gene>
<dbReference type="Gene3D" id="3.30.1600.10">
    <property type="entry name" value="SIR2/SIRT2 'Small Domain"/>
    <property type="match status" value="1"/>
</dbReference>